<feature type="domain" description="Transcriptional coactivator p15 (PC4) C-terminal" evidence="1">
    <location>
        <begin position="98"/>
        <end position="135"/>
    </location>
</feature>
<reference evidence="2 3" key="1">
    <citation type="submission" date="2020-06" db="EMBL/GenBank/DDBJ databases">
        <title>Schlegella sp. ID0723 isolated from air conditioner.</title>
        <authorList>
            <person name="Kim D.Y."/>
            <person name="Kim D.-U."/>
        </authorList>
    </citation>
    <scope>NUCLEOTIDE SEQUENCE [LARGE SCALE GENOMIC DNA]</scope>
    <source>
        <strain evidence="2 3">ID0723</strain>
    </source>
</reference>
<sequence>MADEAARRGLASPERLAQLRERRNALAADRDALAGLPEAGRRKDWARTLRDMDGLLQQLDALIDRGNRAPKAARPARAARRDEPKDVVTIARLPKGEGGEVRVRVLTWRGERVVDVRLWVTCDGGEPAPTRRGVAVAAGDLGGLLDALRSAAAHV</sequence>
<dbReference type="Pfam" id="PF02229">
    <property type="entry name" value="PC4"/>
    <property type="match status" value="1"/>
</dbReference>
<dbReference type="InterPro" id="IPR009044">
    <property type="entry name" value="ssDNA-bd_transcriptional_reg"/>
</dbReference>
<dbReference type="AlphaFoldDB" id="A0A7Y6NQV1"/>
<comment type="caution">
    <text evidence="2">The sequence shown here is derived from an EMBL/GenBank/DDBJ whole genome shotgun (WGS) entry which is preliminary data.</text>
</comment>
<proteinExistence type="predicted"/>
<evidence type="ECO:0000259" key="1">
    <source>
        <dbReference type="Pfam" id="PF02229"/>
    </source>
</evidence>
<dbReference type="RefSeq" id="WP_176070488.1">
    <property type="nucleotide sequence ID" value="NZ_JABWMJ010000008.1"/>
</dbReference>
<dbReference type="GO" id="GO:0006355">
    <property type="term" value="P:regulation of DNA-templated transcription"/>
    <property type="evidence" value="ECO:0007669"/>
    <property type="project" value="InterPro"/>
</dbReference>
<dbReference type="SUPFAM" id="SSF54447">
    <property type="entry name" value="ssDNA-binding transcriptional regulator domain"/>
    <property type="match status" value="1"/>
</dbReference>
<organism evidence="2 3">
    <name type="scientific">Piscinibacter koreensis</name>
    <dbReference type="NCBI Taxonomy" id="2742824"/>
    <lineage>
        <taxon>Bacteria</taxon>
        <taxon>Pseudomonadati</taxon>
        <taxon>Pseudomonadota</taxon>
        <taxon>Betaproteobacteria</taxon>
        <taxon>Burkholderiales</taxon>
        <taxon>Sphaerotilaceae</taxon>
        <taxon>Piscinibacter</taxon>
    </lineage>
</organism>
<name>A0A7Y6NQV1_9BURK</name>
<keyword evidence="3" id="KW-1185">Reference proteome</keyword>
<protein>
    <recommendedName>
        <fullName evidence="1">Transcriptional coactivator p15 (PC4) C-terminal domain-containing protein</fullName>
    </recommendedName>
</protein>
<dbReference type="Gene3D" id="2.30.31.10">
    <property type="entry name" value="Transcriptional Coactivator Pc4, Chain A"/>
    <property type="match status" value="1"/>
</dbReference>
<dbReference type="GO" id="GO:0003677">
    <property type="term" value="F:DNA binding"/>
    <property type="evidence" value="ECO:0007669"/>
    <property type="project" value="InterPro"/>
</dbReference>
<evidence type="ECO:0000313" key="2">
    <source>
        <dbReference type="EMBL" id="NUZ07658.1"/>
    </source>
</evidence>
<dbReference type="EMBL" id="JABWMJ010000008">
    <property type="protein sequence ID" value="NUZ07658.1"/>
    <property type="molecule type" value="Genomic_DNA"/>
</dbReference>
<accession>A0A7Y6NQV1</accession>
<dbReference type="Proteomes" id="UP000529637">
    <property type="component" value="Unassembled WGS sequence"/>
</dbReference>
<gene>
    <name evidence="2" type="ORF">HQN59_17975</name>
</gene>
<evidence type="ECO:0000313" key="3">
    <source>
        <dbReference type="Proteomes" id="UP000529637"/>
    </source>
</evidence>
<dbReference type="InterPro" id="IPR003173">
    <property type="entry name" value="PC4_C"/>
</dbReference>